<dbReference type="EMBL" id="CP003316">
    <property type="protein sequence ID" value="AFA38652.1"/>
    <property type="molecule type" value="Genomic_DNA"/>
</dbReference>
<proteinExistence type="predicted"/>
<dbReference type="AlphaFoldDB" id="H6Q7Z5"/>
<organism evidence="1 2">
    <name type="scientific">Pyrobaculum oguniense (strain DSM 13380 / JCM 10595 / TE7)</name>
    <dbReference type="NCBI Taxonomy" id="698757"/>
    <lineage>
        <taxon>Archaea</taxon>
        <taxon>Thermoproteota</taxon>
        <taxon>Thermoprotei</taxon>
        <taxon>Thermoproteales</taxon>
        <taxon>Thermoproteaceae</taxon>
        <taxon>Pyrobaculum</taxon>
    </lineage>
</organism>
<gene>
    <name evidence="1" type="ordered locus">Pogu_0625</name>
</gene>
<sequence length="139" mass="16439">MGSDNQQNEKEEIKKCEVKLTLYDRIRREILKWPVKEIVSYALRLLDKLYFRKDTRKIIQSWYKPSVDAAVIIAMSYLVNASNCKPVQIDYGNSKITLNKCKYKRKVIEHVANRYGVSPKTVSHHIKYLSRFLGLMWEL</sequence>
<dbReference type="HOGENOM" id="CLU_1840667_0_0_2"/>
<protein>
    <submittedName>
        <fullName evidence="1">Uncharacterized protein</fullName>
    </submittedName>
</protein>
<reference evidence="1 2" key="1">
    <citation type="journal article" date="2012" name="Stand. Genomic Sci.">
        <title>Complete genome sequence of Pyrobaculum oguniense.</title>
        <authorList>
            <person name="Bernick D.L."/>
            <person name="Karplus K."/>
            <person name="Lui L.M."/>
            <person name="Coker J.K."/>
            <person name="Murphy J.N."/>
            <person name="Chan P.P."/>
            <person name="Cozen A.E."/>
            <person name="Lowe T.M."/>
        </authorList>
    </citation>
    <scope>NUCLEOTIDE SEQUENCE [LARGE SCALE GENOMIC DNA]</scope>
    <source>
        <strain evidence="1 2">TE7</strain>
    </source>
</reference>
<name>H6Q7Z5_PYROT</name>
<accession>H6Q7Z5</accession>
<evidence type="ECO:0000313" key="1">
    <source>
        <dbReference type="EMBL" id="AFA38652.1"/>
    </source>
</evidence>
<keyword evidence="2" id="KW-1185">Reference proteome</keyword>
<evidence type="ECO:0000313" key="2">
    <source>
        <dbReference type="Proteomes" id="UP000009062"/>
    </source>
</evidence>
<dbReference type="STRING" id="698757.Pogu_0625"/>
<dbReference type="Proteomes" id="UP000009062">
    <property type="component" value="Chromosome"/>
</dbReference>
<dbReference type="KEGG" id="pog:Pogu_0625"/>